<keyword evidence="1" id="KW-0472">Membrane</keyword>
<feature type="transmembrane region" description="Helical" evidence="1">
    <location>
        <begin position="106"/>
        <end position="125"/>
    </location>
</feature>
<evidence type="ECO:0000313" key="3">
    <source>
        <dbReference type="Proteomes" id="UP000654345"/>
    </source>
</evidence>
<dbReference type="EMBL" id="BNJG01000003">
    <property type="protein sequence ID" value="GHO59102.1"/>
    <property type="molecule type" value="Genomic_DNA"/>
</dbReference>
<keyword evidence="1" id="KW-1133">Transmembrane helix</keyword>
<dbReference type="Proteomes" id="UP000654345">
    <property type="component" value="Unassembled WGS sequence"/>
</dbReference>
<gene>
    <name evidence="2" type="ORF">KSB_75770</name>
</gene>
<accession>A0ABQ3V2W1</accession>
<evidence type="ECO:0000256" key="1">
    <source>
        <dbReference type="SAM" id="Phobius"/>
    </source>
</evidence>
<sequence>MYDILWLLLRILVFILGATSVIAAALSAIRTFVLPRSVSDVFSRNVFLVVRMLFEIRKRRTTTYEQRDQIMELYAPMSLLALLVTWLLCIQLGYTAMFWGLNSGSLYRAFEISGSSLFTLGIAFVDTFPDTLLTFSEAAIGLLLVALLISYLPTIYTSFSRREEAVTLLETRAGSPPSAVELIKRYYRIGGLERLTEVWRSWEKWFAEIEESHTSLGSLTFFRSPQPQRSWVTAAGAILDTASLINAALDIPHDPQADLCIRAGYLCLRYVSSFFKMPFDPNPAPTDPISISQVEFNLAYDELAAEGVPMKPDREQAWRDFAGWRVNYDTPLLALAELTDAPRAPWVSDRFLIHPPRLLVRYRR</sequence>
<reference evidence="2 3" key="1">
    <citation type="journal article" date="2021" name="Int. J. Syst. Evol. Microbiol.">
        <title>Reticulibacter mediterranei gen. nov., sp. nov., within the new family Reticulibacteraceae fam. nov., and Ktedonospora formicarum gen. nov., sp. nov., Ktedonobacter robiniae sp. nov., Dictyobacter formicarum sp. nov. and Dictyobacter arantiisoli sp. nov., belonging to the class Ktedonobacteria.</title>
        <authorList>
            <person name="Yabe S."/>
            <person name="Zheng Y."/>
            <person name="Wang C.M."/>
            <person name="Sakai Y."/>
            <person name="Abe K."/>
            <person name="Yokota A."/>
            <person name="Donadio S."/>
            <person name="Cavaletti L."/>
            <person name="Monciardini P."/>
        </authorList>
    </citation>
    <scope>NUCLEOTIDE SEQUENCE [LARGE SCALE GENOMIC DNA]</scope>
    <source>
        <strain evidence="2 3">SOSP1-30</strain>
    </source>
</reference>
<comment type="caution">
    <text evidence="2">The sequence shown here is derived from an EMBL/GenBank/DDBJ whole genome shotgun (WGS) entry which is preliminary data.</text>
</comment>
<dbReference type="RefSeq" id="WP_201375313.1">
    <property type="nucleotide sequence ID" value="NZ_BNJG01000003.1"/>
</dbReference>
<evidence type="ECO:0008006" key="4">
    <source>
        <dbReference type="Google" id="ProtNLM"/>
    </source>
</evidence>
<name>A0ABQ3V2W1_9CHLR</name>
<evidence type="ECO:0000313" key="2">
    <source>
        <dbReference type="EMBL" id="GHO59102.1"/>
    </source>
</evidence>
<keyword evidence="3" id="KW-1185">Reference proteome</keyword>
<feature type="transmembrane region" description="Helical" evidence="1">
    <location>
        <begin position="74"/>
        <end position="94"/>
    </location>
</feature>
<protein>
    <recommendedName>
        <fullName evidence="4">Potassium channel domain-containing protein</fullName>
    </recommendedName>
</protein>
<organism evidence="2 3">
    <name type="scientific">Ktedonobacter robiniae</name>
    <dbReference type="NCBI Taxonomy" id="2778365"/>
    <lineage>
        <taxon>Bacteria</taxon>
        <taxon>Bacillati</taxon>
        <taxon>Chloroflexota</taxon>
        <taxon>Ktedonobacteria</taxon>
        <taxon>Ktedonobacterales</taxon>
        <taxon>Ktedonobacteraceae</taxon>
        <taxon>Ktedonobacter</taxon>
    </lineage>
</organism>
<keyword evidence="1" id="KW-0812">Transmembrane</keyword>
<proteinExistence type="predicted"/>
<feature type="transmembrane region" description="Helical" evidence="1">
    <location>
        <begin position="132"/>
        <end position="152"/>
    </location>
</feature>